<evidence type="ECO:0000256" key="1">
    <source>
        <dbReference type="ARBA" id="ARBA00023015"/>
    </source>
</evidence>
<dbReference type="CDD" id="cd06278">
    <property type="entry name" value="PBP1_LacI-like"/>
    <property type="match status" value="1"/>
</dbReference>
<dbReference type="Gene3D" id="1.10.260.40">
    <property type="entry name" value="lambda repressor-like DNA-binding domains"/>
    <property type="match status" value="1"/>
</dbReference>
<gene>
    <name evidence="5" type="ORF">E3O06_11320</name>
</gene>
<keyword evidence="1" id="KW-0805">Transcription regulation</keyword>
<dbReference type="SUPFAM" id="SSF53822">
    <property type="entry name" value="Periplasmic binding protein-like I"/>
    <property type="match status" value="1"/>
</dbReference>
<dbReference type="SUPFAM" id="SSF47413">
    <property type="entry name" value="lambda repressor-like DNA-binding domains"/>
    <property type="match status" value="1"/>
</dbReference>
<dbReference type="Proteomes" id="UP000298173">
    <property type="component" value="Unassembled WGS sequence"/>
</dbReference>
<feature type="domain" description="HTH lacI-type" evidence="4">
    <location>
        <begin position="4"/>
        <end position="58"/>
    </location>
</feature>
<dbReference type="InterPro" id="IPR046335">
    <property type="entry name" value="LacI/GalR-like_sensor"/>
</dbReference>
<evidence type="ECO:0000256" key="3">
    <source>
        <dbReference type="ARBA" id="ARBA00023163"/>
    </source>
</evidence>
<sequence>MSRITSHDVAREAQVSQATVSRALRGDTQISPATIERVKEASERLGYVPSSVGRSLSRRATGQIAVVTELGNLTYPDTIPAMHDELQNRGYGMLLISEDPTRKLDHSILFDGSVDGVILTTSHRDSELPARLQKRNIPFVFLNRIAQGIEADSVTADNTGGARSIAQLLLGDGHTNIAMIAGPTDLSSAADRERGFTTALRAGGLASSMRPVIRGDLTYEAGRLGWAELVSLRERPTAVFCSTDAVAIGLLNAIAEQGERAHRPAVIGFDNSPLAGWPVFALTTVDTHLAEMSRVASALLVERIKQLSHGTTLPVRTMVVPTTVVLRTSHVPA</sequence>
<reference evidence="5 6" key="1">
    <citation type="submission" date="2019-03" db="EMBL/GenBank/DDBJ databases">
        <title>Genomics of glacier-inhabiting Cryobacterium strains.</title>
        <authorList>
            <person name="Liu Q."/>
            <person name="Xin Y.-H."/>
        </authorList>
    </citation>
    <scope>NUCLEOTIDE SEQUENCE [LARGE SCALE GENOMIC DNA]</scope>
    <source>
        <strain evidence="5 6">HLT2-23</strain>
    </source>
</reference>
<dbReference type="PANTHER" id="PTHR30146:SF109">
    <property type="entry name" value="HTH-TYPE TRANSCRIPTIONAL REGULATOR GALS"/>
    <property type="match status" value="1"/>
</dbReference>
<dbReference type="EMBL" id="SOEY01000023">
    <property type="protein sequence ID" value="TFB71846.1"/>
    <property type="molecule type" value="Genomic_DNA"/>
</dbReference>
<dbReference type="GO" id="GO:0000976">
    <property type="term" value="F:transcription cis-regulatory region binding"/>
    <property type="evidence" value="ECO:0007669"/>
    <property type="project" value="TreeGrafter"/>
</dbReference>
<dbReference type="PROSITE" id="PS50932">
    <property type="entry name" value="HTH_LACI_2"/>
    <property type="match status" value="1"/>
</dbReference>
<dbReference type="Pfam" id="PF00356">
    <property type="entry name" value="LacI"/>
    <property type="match status" value="1"/>
</dbReference>
<dbReference type="SMART" id="SM00354">
    <property type="entry name" value="HTH_LACI"/>
    <property type="match status" value="1"/>
</dbReference>
<evidence type="ECO:0000256" key="2">
    <source>
        <dbReference type="ARBA" id="ARBA00023125"/>
    </source>
</evidence>
<dbReference type="PANTHER" id="PTHR30146">
    <property type="entry name" value="LACI-RELATED TRANSCRIPTIONAL REPRESSOR"/>
    <property type="match status" value="1"/>
</dbReference>
<keyword evidence="6" id="KW-1185">Reference proteome</keyword>
<dbReference type="RefSeq" id="WP_134503497.1">
    <property type="nucleotide sequence ID" value="NZ_SOEY01000023.1"/>
</dbReference>
<dbReference type="InterPro" id="IPR000843">
    <property type="entry name" value="HTH_LacI"/>
</dbReference>
<dbReference type="Pfam" id="PF13377">
    <property type="entry name" value="Peripla_BP_3"/>
    <property type="match status" value="1"/>
</dbReference>
<dbReference type="OrthoDB" id="37081at2"/>
<organism evidence="5 6">
    <name type="scientific">Cryobacterium glaciale</name>
    <dbReference type="NCBI Taxonomy" id="1259145"/>
    <lineage>
        <taxon>Bacteria</taxon>
        <taxon>Bacillati</taxon>
        <taxon>Actinomycetota</taxon>
        <taxon>Actinomycetes</taxon>
        <taxon>Micrococcales</taxon>
        <taxon>Microbacteriaceae</taxon>
        <taxon>Cryobacterium</taxon>
    </lineage>
</organism>
<dbReference type="GO" id="GO:0003700">
    <property type="term" value="F:DNA-binding transcription factor activity"/>
    <property type="evidence" value="ECO:0007669"/>
    <property type="project" value="TreeGrafter"/>
</dbReference>
<evidence type="ECO:0000313" key="5">
    <source>
        <dbReference type="EMBL" id="TFB71846.1"/>
    </source>
</evidence>
<proteinExistence type="predicted"/>
<evidence type="ECO:0000313" key="6">
    <source>
        <dbReference type="Proteomes" id="UP000298173"/>
    </source>
</evidence>
<evidence type="ECO:0000259" key="4">
    <source>
        <dbReference type="PROSITE" id="PS50932"/>
    </source>
</evidence>
<dbReference type="InterPro" id="IPR028082">
    <property type="entry name" value="Peripla_BP_I"/>
</dbReference>
<dbReference type="Gene3D" id="3.40.50.2300">
    <property type="match status" value="2"/>
</dbReference>
<dbReference type="AlphaFoldDB" id="A0A4R8UVR7"/>
<keyword evidence="3" id="KW-0804">Transcription</keyword>
<accession>A0A4R8UVR7</accession>
<dbReference type="CDD" id="cd01392">
    <property type="entry name" value="HTH_LacI"/>
    <property type="match status" value="1"/>
</dbReference>
<name>A0A4R8UVR7_9MICO</name>
<keyword evidence="2" id="KW-0238">DNA-binding</keyword>
<protein>
    <submittedName>
        <fullName evidence="5">LacI family transcriptional regulator</fullName>
    </submittedName>
</protein>
<comment type="caution">
    <text evidence="5">The sequence shown here is derived from an EMBL/GenBank/DDBJ whole genome shotgun (WGS) entry which is preliminary data.</text>
</comment>
<dbReference type="InterPro" id="IPR010982">
    <property type="entry name" value="Lambda_DNA-bd_dom_sf"/>
</dbReference>